<dbReference type="Proteomes" id="UP000683310">
    <property type="component" value="Chromosome"/>
</dbReference>
<feature type="domain" description="HTH cro/C1-type" evidence="1">
    <location>
        <begin position="10"/>
        <end position="64"/>
    </location>
</feature>
<dbReference type="InterPro" id="IPR010982">
    <property type="entry name" value="Lambda_DNA-bd_dom_sf"/>
</dbReference>
<dbReference type="Pfam" id="PF17765">
    <property type="entry name" value="MLTR_LBD"/>
    <property type="match status" value="1"/>
</dbReference>
<accession>A0ABX8CUW8</accession>
<dbReference type="SMART" id="SM00530">
    <property type="entry name" value="HTH_XRE"/>
    <property type="match status" value="1"/>
</dbReference>
<dbReference type="Gene3D" id="3.30.450.180">
    <property type="match status" value="1"/>
</dbReference>
<dbReference type="EMBL" id="CP074371">
    <property type="protein sequence ID" value="QVI22689.1"/>
    <property type="molecule type" value="Genomic_DNA"/>
</dbReference>
<gene>
    <name evidence="2" type="ORF">KHQ06_06635</name>
</gene>
<protein>
    <submittedName>
        <fullName evidence="2">Helix-turn-helix domain-containing protein</fullName>
    </submittedName>
</protein>
<dbReference type="InterPro" id="IPR001387">
    <property type="entry name" value="Cro/C1-type_HTH"/>
</dbReference>
<dbReference type="InterPro" id="IPR041413">
    <property type="entry name" value="MLTR_LBD"/>
</dbReference>
<dbReference type="PANTHER" id="PTHR35010">
    <property type="entry name" value="BLL4672 PROTEIN-RELATED"/>
    <property type="match status" value="1"/>
</dbReference>
<evidence type="ECO:0000313" key="2">
    <source>
        <dbReference type="EMBL" id="QVI22689.1"/>
    </source>
</evidence>
<dbReference type="PROSITE" id="PS50943">
    <property type="entry name" value="HTH_CROC1"/>
    <property type="match status" value="1"/>
</dbReference>
<evidence type="ECO:0000313" key="3">
    <source>
        <dbReference type="Proteomes" id="UP000683310"/>
    </source>
</evidence>
<sequence>MADNLFGDYIRQRRQDAWLTRTELAKKANLSVSLIEKIELGTRQPTLHALQILFDTLDVAPMYRRHMLDLSLPGLLGPPPPTTTPEPKADDLAALSGIETPACFYTLPTFTIVAANSAHQQMFPGLRPGASFPEWLFLNPAARDVIVDWRQEARRCLHSIRQLSPNAATDTRISALVTICGQAPEWDELWNSKPMRNTGAGLAIRDPVSRRTRHFRVGTYSPEYPQRAWWLCQLIPAGTAT</sequence>
<dbReference type="CDD" id="cd00093">
    <property type="entry name" value="HTH_XRE"/>
    <property type="match status" value="1"/>
</dbReference>
<keyword evidence="3" id="KW-1185">Reference proteome</keyword>
<dbReference type="Gene3D" id="1.10.260.40">
    <property type="entry name" value="lambda repressor-like DNA-binding domains"/>
    <property type="match status" value="1"/>
</dbReference>
<reference evidence="2 3" key="1">
    <citation type="submission" date="2021-04" db="EMBL/GenBank/DDBJ databases">
        <title>Nocardia tengchongensis.</title>
        <authorList>
            <person name="Zhuang k."/>
            <person name="Ran Y."/>
            <person name="Li W."/>
        </authorList>
    </citation>
    <scope>NUCLEOTIDE SEQUENCE [LARGE SCALE GENOMIC DNA]</scope>
    <source>
        <strain evidence="2 3">CFH S0057</strain>
    </source>
</reference>
<organism evidence="2 3">
    <name type="scientific">Nocardia tengchongensis</name>
    <dbReference type="NCBI Taxonomy" id="2055889"/>
    <lineage>
        <taxon>Bacteria</taxon>
        <taxon>Bacillati</taxon>
        <taxon>Actinomycetota</taxon>
        <taxon>Actinomycetes</taxon>
        <taxon>Mycobacteriales</taxon>
        <taxon>Nocardiaceae</taxon>
        <taxon>Nocardia</taxon>
    </lineage>
</organism>
<name>A0ABX8CUW8_9NOCA</name>
<dbReference type="SUPFAM" id="SSF47413">
    <property type="entry name" value="lambda repressor-like DNA-binding domains"/>
    <property type="match status" value="1"/>
</dbReference>
<proteinExistence type="predicted"/>
<dbReference type="Pfam" id="PF13560">
    <property type="entry name" value="HTH_31"/>
    <property type="match status" value="1"/>
</dbReference>
<dbReference type="PANTHER" id="PTHR35010:SF2">
    <property type="entry name" value="BLL4672 PROTEIN"/>
    <property type="match status" value="1"/>
</dbReference>
<evidence type="ECO:0000259" key="1">
    <source>
        <dbReference type="PROSITE" id="PS50943"/>
    </source>
</evidence>